<feature type="non-terminal residue" evidence="2">
    <location>
        <position position="1"/>
    </location>
</feature>
<reference evidence="2 3" key="1">
    <citation type="journal article" date="2018" name="Genomics">
        <title>Molecular footprints of inshore aquatic adaptation in Indo-Pacific humpback dolphin (Sousa chinensis).</title>
        <authorList>
            <person name="Ming Y."/>
            <person name="Jian J."/>
            <person name="Yu F."/>
            <person name="Yu X."/>
            <person name="Wang J."/>
            <person name="Liu W."/>
        </authorList>
    </citation>
    <scope>NUCLEOTIDE SEQUENCE [LARGE SCALE GENOMIC DNA]</scope>
    <source>
        <strain evidence="2">MY-2018</strain>
        <tissue evidence="2">Skin</tissue>
    </source>
</reference>
<name>A0A484GTW9_SOUCH</name>
<organism evidence="2 3">
    <name type="scientific">Sousa chinensis</name>
    <name type="common">Indo-pacific humpbacked dolphin</name>
    <name type="synonym">Steno chinensis</name>
    <dbReference type="NCBI Taxonomy" id="103600"/>
    <lineage>
        <taxon>Eukaryota</taxon>
        <taxon>Metazoa</taxon>
        <taxon>Chordata</taxon>
        <taxon>Craniata</taxon>
        <taxon>Vertebrata</taxon>
        <taxon>Euteleostomi</taxon>
        <taxon>Mammalia</taxon>
        <taxon>Eutheria</taxon>
        <taxon>Laurasiatheria</taxon>
        <taxon>Artiodactyla</taxon>
        <taxon>Whippomorpha</taxon>
        <taxon>Cetacea</taxon>
        <taxon>Odontoceti</taxon>
        <taxon>Delphinidae</taxon>
        <taxon>Sousa</taxon>
    </lineage>
</organism>
<evidence type="ECO:0000256" key="1">
    <source>
        <dbReference type="SAM" id="MobiDB-lite"/>
    </source>
</evidence>
<dbReference type="AlphaFoldDB" id="A0A484GTW9"/>
<sequence length="83" mass="8947">KVLAPREFSTGCSEKPSLHCSCVRLRARRSHLRRAPPPPPRTPAALSPESSNSRFLFNPCIGSPACPIMSDAAVDTSSEITTK</sequence>
<evidence type="ECO:0000313" key="2">
    <source>
        <dbReference type="EMBL" id="TEA39043.1"/>
    </source>
</evidence>
<proteinExistence type="predicted"/>
<feature type="non-terminal residue" evidence="2">
    <location>
        <position position="83"/>
    </location>
</feature>
<keyword evidence="3" id="KW-1185">Reference proteome</keyword>
<evidence type="ECO:0000313" key="3">
    <source>
        <dbReference type="Proteomes" id="UP000295264"/>
    </source>
</evidence>
<dbReference type="Proteomes" id="UP000295264">
    <property type="component" value="Unassembled WGS sequence"/>
</dbReference>
<comment type="caution">
    <text evidence="2">The sequence shown here is derived from an EMBL/GenBank/DDBJ whole genome shotgun (WGS) entry which is preliminary data.</text>
</comment>
<gene>
    <name evidence="2" type="ORF">DBR06_SOUSAS1710147</name>
</gene>
<dbReference type="EMBL" id="QWLN02004554">
    <property type="protein sequence ID" value="TEA39043.1"/>
    <property type="molecule type" value="Genomic_DNA"/>
</dbReference>
<feature type="region of interest" description="Disordered" evidence="1">
    <location>
        <begin position="31"/>
        <end position="51"/>
    </location>
</feature>
<protein>
    <submittedName>
        <fullName evidence="2">Uncharacterized protein</fullName>
    </submittedName>
</protein>
<accession>A0A484GTW9</accession>